<reference evidence="2" key="3">
    <citation type="submission" date="2021-06" db="EMBL/GenBank/DDBJ databases">
        <title>Chromosome-level genome assembly for S. haematobium.</title>
        <authorList>
            <person name="Stroehlein A.J."/>
        </authorList>
    </citation>
    <scope>NUCLEOTIDE SEQUENCE</scope>
</reference>
<proteinExistence type="inferred from homology"/>
<protein>
    <submittedName>
        <fullName evidence="2">N-alpha-acetyltransferase 25, NatB auxiliary subunit</fullName>
    </submittedName>
</protein>
<dbReference type="PANTHER" id="PTHR22767:SF3">
    <property type="entry name" value="N-ALPHA-ACETYLTRANSFERASE 25, NATB AUXILIARY SUBUNIT"/>
    <property type="match status" value="1"/>
</dbReference>
<reference evidence="2" key="1">
    <citation type="journal article" date="2012" name="Nat. Genet.">
        <title>Whole-genome sequence of Schistosoma haematobium.</title>
        <authorList>
            <person name="Young N.D."/>
            <person name="Jex A.R."/>
            <person name="Li B."/>
            <person name="Liu S."/>
            <person name="Yang L."/>
            <person name="Xiong Z."/>
            <person name="Li Y."/>
            <person name="Cantacessi C."/>
            <person name="Hall R.S."/>
            <person name="Xu X."/>
            <person name="Chen F."/>
            <person name="Wu X."/>
            <person name="Zerlotini A."/>
            <person name="Oliveira G."/>
            <person name="Hofmann A."/>
            <person name="Zhang G."/>
            <person name="Fang X."/>
            <person name="Kang Y."/>
            <person name="Campbell B.E."/>
            <person name="Loukas A."/>
            <person name="Ranganathan S."/>
            <person name="Rollinson D."/>
            <person name="Rinaldi G."/>
            <person name="Brindley P.J."/>
            <person name="Yang H."/>
            <person name="Wang J."/>
            <person name="Wang J."/>
            <person name="Gasser R.B."/>
        </authorList>
    </citation>
    <scope>NUCLEOTIDE SEQUENCE</scope>
</reference>
<comment type="caution">
    <text evidence="2">The sequence shown here is derived from an EMBL/GenBank/DDBJ whole genome shotgun (WGS) entry which is preliminary data.</text>
</comment>
<dbReference type="GO" id="GO:0031416">
    <property type="term" value="C:NatB complex"/>
    <property type="evidence" value="ECO:0007669"/>
    <property type="project" value="TreeGrafter"/>
</dbReference>
<dbReference type="CTD" id="75578173"/>
<dbReference type="AlphaFoldDB" id="A0A922IGF6"/>
<evidence type="ECO:0000313" key="2">
    <source>
        <dbReference type="EMBL" id="KAH9578578.1"/>
    </source>
</evidence>
<dbReference type="RefSeq" id="XP_051064062.1">
    <property type="nucleotide sequence ID" value="XM_051218908.1"/>
</dbReference>
<dbReference type="Gene3D" id="1.25.40.1040">
    <property type="match status" value="1"/>
</dbReference>
<sequence>MYYVDSFSEPRGSKLSLRNVGWFGFPGVSVEVDSRTTEPFESGNYKKALQEANKILKKTPNCTSAKALKALTLHRSGKITEANLLADELIKSYPTDESTLNVIMCYFRKTGQGEKIDEFLKRSLERSPNREDLLVCLFLHHVQERNFSAQQATARLLLQKFPSSAFNYWVIMSTIMQAESNPIMGHRMYLPLAEKMLIREAENGKMSRHSELQVLIELLARLQKHEEAYKLLSRKDITDRIDNEDYICDYSSMKLSLLAHLDIWDDLYELAKSQTQINPDDWTPWKKLIETSLKDIQRVEKVMSLIDIAITNHPYNRGPQLARLDMYANLVQLGMHLVYNHNPLTFLEDYFNTFSHKPICSMDLAYLLRMVLPNVDDQIKYISFVMEVAETDLNFTNKEDKTIYRHLCAHQIARANNQGASLQSLLRYYFGYAPDRSEVLLKKLKDVAVNNETTIDLYPVDGFLLLSLSSLLETSSPAYECSFSLGTGLLSLYWIYIIGLEHTNLNHHLRIKLCNLYSSDFLNCPELILPQLDKLEIKQLLFLSLGHLIVKPSPSLAMCTSIVATQSQVDDSNSIHSLYQKIITLSNSMVTEAEEFLVAAYRKHAYTKVREFTQFISQLHNADVFLTVRVEMLHWQLIVSQHDFDTLLEQLGQAQISIDNVTKQLPMIVDCRDFSVTPNFDQYERVENVRLSFDHLKSWLNLRCLTLNAIVYATSLVMSIVKVEHYMISESQHEIAENVPPESVKSLNSLLSTMNDLDSQTKEPSTRELSNFKLLSWSVMVKRDQILKTFPDLPDVSCASLYCYGPYRRVLSIGIELILGLHGLVSENSSAFTKKSMDYLLRSLYESFLSGQLTSEDTDIPKVYPAINTSLLSSPKDDHLPNGISSDNDFVHPGGVLLILTMFYESISLATLLVSMIQSALRPRSHYHHEINKYQKRKNKKDKVINTNSNYSPILSLLDNFAVGLYYTTSKLVTITDQLVEVTDCWSTWCHDVSCKEFQLIASNACTHVLSEDFLVQYPVLKPPNCAFEELSNVYEKSFNRIAAGLRVKSSCLQNITTELAVYQSRTHEIVSVQNSNSSP</sequence>
<evidence type="ECO:0000313" key="3">
    <source>
        <dbReference type="Proteomes" id="UP000471633"/>
    </source>
</evidence>
<comment type="similarity">
    <text evidence="1">Belongs to the MDM20/NAA25 family.</text>
</comment>
<name>A0A922IGF6_SCHHA</name>
<dbReference type="InterPro" id="IPR019183">
    <property type="entry name" value="NAA25_NatB_aux_su"/>
</dbReference>
<dbReference type="Proteomes" id="UP000471633">
    <property type="component" value="Unassembled WGS sequence"/>
</dbReference>
<dbReference type="InterPro" id="IPR011990">
    <property type="entry name" value="TPR-like_helical_dom_sf"/>
</dbReference>
<dbReference type="Pfam" id="PF09797">
    <property type="entry name" value="NatB_MDM20"/>
    <property type="match status" value="1"/>
</dbReference>
<organism evidence="2 3">
    <name type="scientific">Schistosoma haematobium</name>
    <name type="common">Blood fluke</name>
    <dbReference type="NCBI Taxonomy" id="6185"/>
    <lineage>
        <taxon>Eukaryota</taxon>
        <taxon>Metazoa</taxon>
        <taxon>Spiralia</taxon>
        <taxon>Lophotrochozoa</taxon>
        <taxon>Platyhelminthes</taxon>
        <taxon>Trematoda</taxon>
        <taxon>Digenea</taxon>
        <taxon>Strigeidida</taxon>
        <taxon>Schistosomatoidea</taxon>
        <taxon>Schistosomatidae</taxon>
        <taxon>Schistosoma</taxon>
    </lineage>
</organism>
<keyword evidence="3" id="KW-1185">Reference proteome</keyword>
<dbReference type="PANTHER" id="PTHR22767">
    <property type="entry name" value="N-TERMINAL ACETYLTRANSFERASE-RELATED"/>
    <property type="match status" value="1"/>
</dbReference>
<dbReference type="GeneID" id="75578173"/>
<reference evidence="2" key="2">
    <citation type="journal article" date="2019" name="Gigascience">
        <title>High-quality Schistosoma haematobium genome achieved by single-molecule and long-range sequencing.</title>
        <authorList>
            <person name="Stroehlein A.J."/>
            <person name="Korhonen P.K."/>
            <person name="Chong T.M."/>
            <person name="Lim Y.L."/>
            <person name="Chan K.G."/>
            <person name="Webster B."/>
            <person name="Rollinson D."/>
            <person name="Brindley P.J."/>
            <person name="Gasser R.B."/>
            <person name="Young N.D."/>
        </authorList>
    </citation>
    <scope>NUCLEOTIDE SEQUENCE</scope>
</reference>
<accession>A0A922IGF6</accession>
<dbReference type="EMBL" id="AMPZ03000060">
    <property type="protein sequence ID" value="KAH9578578.1"/>
    <property type="molecule type" value="Genomic_DNA"/>
</dbReference>
<gene>
    <name evidence="2" type="primary">NAA25_3</name>
    <name evidence="2" type="ORF">MS3_00010534</name>
</gene>
<reference evidence="2" key="4">
    <citation type="journal article" date="2022" name="PLoS Pathog.">
        <title>Chromosome-level genome of Schistosoma haematobium underpins genome-wide explorations of molecular variation.</title>
        <authorList>
            <person name="Stroehlein A.J."/>
            <person name="Korhonen P.K."/>
            <person name="Lee V.V."/>
            <person name="Ralph S.A."/>
            <person name="Mentink-Kane M."/>
            <person name="You H."/>
            <person name="McManus D.P."/>
            <person name="Tchuente L.T."/>
            <person name="Stothard J.R."/>
            <person name="Kaur P."/>
            <person name="Dudchenko O."/>
            <person name="Aiden E.L."/>
            <person name="Yang B."/>
            <person name="Yang H."/>
            <person name="Emery A.M."/>
            <person name="Webster B.L."/>
            <person name="Brindley P.J."/>
            <person name="Rollinson D."/>
            <person name="Chang B.C.H."/>
            <person name="Gasser R.B."/>
            <person name="Young N.D."/>
        </authorList>
    </citation>
    <scope>NUCLEOTIDE SEQUENCE</scope>
</reference>
<evidence type="ECO:0000256" key="1">
    <source>
        <dbReference type="ARBA" id="ARBA00006298"/>
    </source>
</evidence>
<dbReference type="KEGG" id="shx:MS3_00010534"/>
<dbReference type="SUPFAM" id="SSF48452">
    <property type="entry name" value="TPR-like"/>
    <property type="match status" value="1"/>
</dbReference>